<evidence type="ECO:0000256" key="5">
    <source>
        <dbReference type="ARBA" id="ARBA00022617"/>
    </source>
</evidence>
<keyword evidence="15" id="KW-1185">Reference proteome</keyword>
<evidence type="ECO:0000256" key="7">
    <source>
        <dbReference type="ARBA" id="ARBA00022824"/>
    </source>
</evidence>
<dbReference type="SUPFAM" id="SSF81321">
    <property type="entry name" value="Family A G protein-coupled receptor-like"/>
    <property type="match status" value="1"/>
</dbReference>
<evidence type="ECO:0000256" key="9">
    <source>
        <dbReference type="ARBA" id="ARBA00023002"/>
    </source>
</evidence>
<dbReference type="GO" id="GO:0020037">
    <property type="term" value="F:heme binding"/>
    <property type="evidence" value="ECO:0007669"/>
    <property type="project" value="InterPro"/>
</dbReference>
<evidence type="ECO:0000256" key="4">
    <source>
        <dbReference type="ARBA" id="ARBA00010617"/>
    </source>
</evidence>
<evidence type="ECO:0000256" key="11">
    <source>
        <dbReference type="ARBA" id="ARBA00023033"/>
    </source>
</evidence>
<proteinExistence type="inferred from homology"/>
<evidence type="ECO:0000256" key="8">
    <source>
        <dbReference type="ARBA" id="ARBA00022848"/>
    </source>
</evidence>
<protein>
    <submittedName>
        <fullName evidence="14">Cytochrome P450 9e2</fullName>
    </submittedName>
</protein>
<dbReference type="PRINTS" id="PR00464">
    <property type="entry name" value="EP450II"/>
</dbReference>
<evidence type="ECO:0000256" key="1">
    <source>
        <dbReference type="ARBA" id="ARBA00001971"/>
    </source>
</evidence>
<keyword evidence="9" id="KW-0560">Oxidoreductase</keyword>
<accession>A0A154NW53</accession>
<evidence type="ECO:0000313" key="15">
    <source>
        <dbReference type="Proteomes" id="UP000076502"/>
    </source>
</evidence>
<dbReference type="Pfam" id="PF00067">
    <property type="entry name" value="p450"/>
    <property type="match status" value="1"/>
</dbReference>
<evidence type="ECO:0000256" key="13">
    <source>
        <dbReference type="SAM" id="Phobius"/>
    </source>
</evidence>
<dbReference type="SUPFAM" id="SSF48264">
    <property type="entry name" value="Cytochrome P450"/>
    <property type="match status" value="1"/>
</dbReference>
<dbReference type="GO" id="GO:0005506">
    <property type="term" value="F:iron ion binding"/>
    <property type="evidence" value="ECO:0007669"/>
    <property type="project" value="InterPro"/>
</dbReference>
<dbReference type="InterPro" id="IPR050476">
    <property type="entry name" value="Insect_CytP450_Detox"/>
</dbReference>
<dbReference type="GO" id="GO:0016705">
    <property type="term" value="F:oxidoreductase activity, acting on paired donors, with incorporation or reduction of molecular oxygen"/>
    <property type="evidence" value="ECO:0007669"/>
    <property type="project" value="InterPro"/>
</dbReference>
<keyword evidence="12 13" id="KW-0472">Membrane</keyword>
<keyword evidence="11" id="KW-0503">Monooxygenase</keyword>
<feature type="transmembrane region" description="Helical" evidence="13">
    <location>
        <begin position="283"/>
        <end position="303"/>
    </location>
</feature>
<dbReference type="PANTHER" id="PTHR24292:SF54">
    <property type="entry name" value="CYP9F3-RELATED"/>
    <property type="match status" value="1"/>
</dbReference>
<dbReference type="InterPro" id="IPR001128">
    <property type="entry name" value="Cyt_P450"/>
</dbReference>
<sequence>MGEHIMNLYNQFSHLKYFGFFNILTPAIFIRDPELLTSITVKNFDHFVDHVGLVDADLDPLMGKNLFQLRGDKWRDMRKILSPAFTSSKMKVMSQLIIDCADRFTEFIATDSKTGREYDLWNTFRCYLNDVVATCSYGITIDSMRNPDNQFYRHGKNVTVTTRLMTLKLLMALNFRFLFKFFGIKFFSEEVHQYFRNVIIETVKMREEKVSVQRYTLNTKSSSRNLVSTKNQQGNTKTLLLISTVFILLNLPSYVIRLCVFFFTLAHKNKPDLLWCLQQFFMLLYYTNFSINFLLYAMCGVTFRRCLQQLMRKVLKSLTTYHCNPQR</sequence>
<keyword evidence="5" id="KW-0349">Heme</keyword>
<evidence type="ECO:0000256" key="3">
    <source>
        <dbReference type="ARBA" id="ARBA00004406"/>
    </source>
</evidence>
<comment type="subcellular location">
    <subcellularLocation>
        <location evidence="3">Endoplasmic reticulum membrane</location>
        <topology evidence="3">Peripheral membrane protein</topology>
    </subcellularLocation>
    <subcellularLocation>
        <location evidence="2">Microsome membrane</location>
        <topology evidence="2">Peripheral membrane protein</topology>
    </subcellularLocation>
</comment>
<evidence type="ECO:0000256" key="6">
    <source>
        <dbReference type="ARBA" id="ARBA00022723"/>
    </source>
</evidence>
<dbReference type="GO" id="GO:0004497">
    <property type="term" value="F:monooxygenase activity"/>
    <property type="evidence" value="ECO:0007669"/>
    <property type="project" value="UniProtKB-KW"/>
</dbReference>
<dbReference type="Proteomes" id="UP000076502">
    <property type="component" value="Unassembled WGS sequence"/>
</dbReference>
<keyword evidence="13" id="KW-1133">Transmembrane helix</keyword>
<evidence type="ECO:0000256" key="12">
    <source>
        <dbReference type="ARBA" id="ARBA00023136"/>
    </source>
</evidence>
<reference evidence="14 15" key="1">
    <citation type="submission" date="2015-07" db="EMBL/GenBank/DDBJ databases">
        <title>The genome of Dufourea novaeangliae.</title>
        <authorList>
            <person name="Pan H."/>
            <person name="Kapheim K."/>
        </authorList>
    </citation>
    <scope>NUCLEOTIDE SEQUENCE [LARGE SCALE GENOMIC DNA]</scope>
    <source>
        <strain evidence="14">0120121106</strain>
        <tissue evidence="14">Whole body</tissue>
    </source>
</reference>
<dbReference type="STRING" id="178035.A0A154NW53"/>
<keyword evidence="10" id="KW-0408">Iron</keyword>
<comment type="cofactor">
    <cofactor evidence="1">
        <name>heme</name>
        <dbReference type="ChEBI" id="CHEBI:30413"/>
    </cofactor>
</comment>
<dbReference type="AlphaFoldDB" id="A0A154NW53"/>
<name>A0A154NW53_DUFNO</name>
<dbReference type="PANTHER" id="PTHR24292">
    <property type="entry name" value="CYTOCHROME P450"/>
    <property type="match status" value="1"/>
</dbReference>
<evidence type="ECO:0000313" key="14">
    <source>
        <dbReference type="EMBL" id="KZC03877.1"/>
    </source>
</evidence>
<comment type="similarity">
    <text evidence="4">Belongs to the cytochrome P450 family.</text>
</comment>
<dbReference type="InterPro" id="IPR036396">
    <property type="entry name" value="Cyt_P450_sf"/>
</dbReference>
<dbReference type="EMBL" id="KQ434772">
    <property type="protein sequence ID" value="KZC03877.1"/>
    <property type="molecule type" value="Genomic_DNA"/>
</dbReference>
<dbReference type="Gene3D" id="1.10.630.10">
    <property type="entry name" value="Cytochrome P450"/>
    <property type="match status" value="1"/>
</dbReference>
<keyword evidence="13" id="KW-0812">Transmembrane</keyword>
<keyword evidence="7" id="KW-0256">Endoplasmic reticulum</keyword>
<keyword evidence="6" id="KW-0479">Metal-binding</keyword>
<evidence type="ECO:0000256" key="10">
    <source>
        <dbReference type="ARBA" id="ARBA00023004"/>
    </source>
</evidence>
<gene>
    <name evidence="14" type="ORF">WN55_00056</name>
</gene>
<dbReference type="GO" id="GO:0005789">
    <property type="term" value="C:endoplasmic reticulum membrane"/>
    <property type="evidence" value="ECO:0007669"/>
    <property type="project" value="UniProtKB-SubCell"/>
</dbReference>
<evidence type="ECO:0000256" key="2">
    <source>
        <dbReference type="ARBA" id="ARBA00004174"/>
    </source>
</evidence>
<feature type="transmembrane region" description="Helical" evidence="13">
    <location>
        <begin position="239"/>
        <end position="263"/>
    </location>
</feature>
<organism evidence="14 15">
    <name type="scientific">Dufourea novaeangliae</name>
    <name type="common">Sweat bee</name>
    <dbReference type="NCBI Taxonomy" id="178035"/>
    <lineage>
        <taxon>Eukaryota</taxon>
        <taxon>Metazoa</taxon>
        <taxon>Ecdysozoa</taxon>
        <taxon>Arthropoda</taxon>
        <taxon>Hexapoda</taxon>
        <taxon>Insecta</taxon>
        <taxon>Pterygota</taxon>
        <taxon>Neoptera</taxon>
        <taxon>Endopterygota</taxon>
        <taxon>Hymenoptera</taxon>
        <taxon>Apocrita</taxon>
        <taxon>Aculeata</taxon>
        <taxon>Apoidea</taxon>
        <taxon>Anthophila</taxon>
        <taxon>Halictidae</taxon>
        <taxon>Rophitinae</taxon>
        <taxon>Dufourea</taxon>
    </lineage>
</organism>
<keyword evidence="8" id="KW-0492">Microsome</keyword>
<dbReference type="InterPro" id="IPR002402">
    <property type="entry name" value="Cyt_P450_E_grp-II"/>
</dbReference>